<dbReference type="GO" id="GO:0016887">
    <property type="term" value="F:ATP hydrolysis activity"/>
    <property type="evidence" value="ECO:0007669"/>
    <property type="project" value="InterPro"/>
</dbReference>
<proteinExistence type="predicted"/>
<accession>E1SL58</accession>
<dbReference type="NCBIfam" id="NF010068">
    <property type="entry name" value="PRK13548.1"/>
    <property type="match status" value="1"/>
</dbReference>
<evidence type="ECO:0000313" key="8">
    <source>
        <dbReference type="Proteomes" id="UP000006683"/>
    </source>
</evidence>
<evidence type="ECO:0000259" key="6">
    <source>
        <dbReference type="PROSITE" id="PS50893"/>
    </source>
</evidence>
<comment type="function">
    <text evidence="5">Part of the ABC transporter complex HmuTUV involved in hemin import. Responsible for energy coupling to the transport system.</text>
</comment>
<dbReference type="PROSITE" id="PS50893">
    <property type="entry name" value="ABC_TRANSPORTER_2"/>
    <property type="match status" value="1"/>
</dbReference>
<dbReference type="InterPro" id="IPR003439">
    <property type="entry name" value="ABC_transporter-like_ATP-bd"/>
</dbReference>
<dbReference type="GO" id="GO:0005524">
    <property type="term" value="F:ATP binding"/>
    <property type="evidence" value="ECO:0007669"/>
    <property type="project" value="UniProtKB-KW"/>
</dbReference>
<reference evidence="7 8" key="1">
    <citation type="journal article" date="2010" name="Stand. Genomic Sci.">
        <title>Complete genome sequence of Ferrimonas balearica type strain (PAT).</title>
        <authorList>
            <person name="Nolan M."/>
            <person name="Sikorski J."/>
            <person name="Davenport K."/>
            <person name="Lucas S."/>
            <person name="Glavina Del Rio T."/>
            <person name="Tice H."/>
            <person name="Cheng J."/>
            <person name="Goodwin L."/>
            <person name="Pitluck S."/>
            <person name="Liolios K."/>
            <person name="Ivanova N."/>
            <person name="Mavromatis K."/>
            <person name="Ovchinnikova G."/>
            <person name="Pati A."/>
            <person name="Chen A."/>
            <person name="Palaniappan K."/>
            <person name="Land M."/>
            <person name="Hauser L."/>
            <person name="Chang Y."/>
            <person name="Jeffries C."/>
            <person name="Tapia R."/>
            <person name="Brettin T."/>
            <person name="Detter J."/>
            <person name="Han C."/>
            <person name="Yasawong M."/>
            <person name="Rohde M."/>
            <person name="Tindall B."/>
            <person name="Goker M."/>
            <person name="Woyke T."/>
            <person name="Bristow J."/>
            <person name="Eisen J."/>
            <person name="Markowitz V."/>
            <person name="Hugenholtz P."/>
            <person name="Kyrpides N."/>
            <person name="Klenk H."/>
            <person name="Lapidus A."/>
        </authorList>
    </citation>
    <scope>NUCLEOTIDE SEQUENCE [LARGE SCALE GENOMIC DNA]</scope>
    <source>
        <strain evidence="8">DSM 9799 / CCM 4581 / KCTC 23876 / PAT</strain>
    </source>
</reference>
<dbReference type="OrthoDB" id="5292475at2"/>
<dbReference type="CDD" id="cd03214">
    <property type="entry name" value="ABC_Iron-Siderophores_B12_Hemin"/>
    <property type="match status" value="1"/>
</dbReference>
<evidence type="ECO:0000256" key="5">
    <source>
        <dbReference type="ARBA" id="ARBA00037066"/>
    </source>
</evidence>
<keyword evidence="1" id="KW-0813">Transport</keyword>
<dbReference type="EMBL" id="CP002209">
    <property type="protein sequence ID" value="ADN75436.1"/>
    <property type="molecule type" value="Genomic_DNA"/>
</dbReference>
<dbReference type="PROSITE" id="PS00211">
    <property type="entry name" value="ABC_TRANSPORTER_1"/>
    <property type="match status" value="1"/>
</dbReference>
<dbReference type="Proteomes" id="UP000006683">
    <property type="component" value="Chromosome"/>
</dbReference>
<dbReference type="AlphaFoldDB" id="E1SL58"/>
<organism evidence="7 8">
    <name type="scientific">Ferrimonas balearica (strain DSM 9799 / CCM 4581 / KCTC 23876 / PAT)</name>
    <dbReference type="NCBI Taxonomy" id="550540"/>
    <lineage>
        <taxon>Bacteria</taxon>
        <taxon>Pseudomonadati</taxon>
        <taxon>Pseudomonadota</taxon>
        <taxon>Gammaproteobacteria</taxon>
        <taxon>Alteromonadales</taxon>
        <taxon>Ferrimonadaceae</taxon>
        <taxon>Ferrimonas</taxon>
    </lineage>
</organism>
<keyword evidence="3" id="KW-0067">ATP-binding</keyword>
<dbReference type="STRING" id="550540.Fbal_1227"/>
<keyword evidence="2" id="KW-0547">Nucleotide-binding</keyword>
<dbReference type="GeneID" id="67181460"/>
<dbReference type="RefSeq" id="WP_013344742.1">
    <property type="nucleotide sequence ID" value="NC_014541.1"/>
</dbReference>
<evidence type="ECO:0000256" key="3">
    <source>
        <dbReference type="ARBA" id="ARBA00022840"/>
    </source>
</evidence>
<name>E1SL58_FERBD</name>
<dbReference type="Pfam" id="PF00005">
    <property type="entry name" value="ABC_tran"/>
    <property type="match status" value="1"/>
</dbReference>
<dbReference type="InterPro" id="IPR003593">
    <property type="entry name" value="AAA+_ATPase"/>
</dbReference>
<evidence type="ECO:0000256" key="4">
    <source>
        <dbReference type="ARBA" id="ARBA00022967"/>
    </source>
</evidence>
<dbReference type="eggNOG" id="COG4559">
    <property type="taxonomic scope" value="Bacteria"/>
</dbReference>
<dbReference type="SMART" id="SM00382">
    <property type="entry name" value="AAA"/>
    <property type="match status" value="1"/>
</dbReference>
<evidence type="ECO:0000256" key="2">
    <source>
        <dbReference type="ARBA" id="ARBA00022741"/>
    </source>
</evidence>
<dbReference type="PANTHER" id="PTHR42794">
    <property type="entry name" value="HEMIN IMPORT ATP-BINDING PROTEIN HMUV"/>
    <property type="match status" value="1"/>
</dbReference>
<dbReference type="InterPro" id="IPR027417">
    <property type="entry name" value="P-loop_NTPase"/>
</dbReference>
<dbReference type="Gene3D" id="3.40.50.300">
    <property type="entry name" value="P-loop containing nucleotide triphosphate hydrolases"/>
    <property type="match status" value="1"/>
</dbReference>
<feature type="domain" description="ABC transporter" evidence="6">
    <location>
        <begin position="2"/>
        <end position="239"/>
    </location>
</feature>
<sequence length="254" mass="27456">MLEIRDFHFAVGGRTLMQADHLNLHAGEFTVIVGPNGAGKSTLLKGIAGDLGLPRHTMALHGRRFNQWPATALARHLGVLPQHSTLTFGFAARDVVAMGAYPLSLSESARREAVLDAMAATDTTALAEKDYLTLSGGEKQRVQLSRVLLQLCQAESDPVLLLDEPTSALDLAQQHRICQLAAKLAHQNGYAVVAVLHDLNLASRYGDRVLVMEQGRIVADGSPAEVLDLNRVARTWGYQGQAVAVPDSHYQVIV</sequence>
<gene>
    <name evidence="7" type="ordered locus">Fbal_1227</name>
</gene>
<evidence type="ECO:0000256" key="1">
    <source>
        <dbReference type="ARBA" id="ARBA00022448"/>
    </source>
</evidence>
<keyword evidence="8" id="KW-1185">Reference proteome</keyword>
<dbReference type="SUPFAM" id="SSF52540">
    <property type="entry name" value="P-loop containing nucleoside triphosphate hydrolases"/>
    <property type="match status" value="1"/>
</dbReference>
<keyword evidence="4" id="KW-1278">Translocase</keyword>
<evidence type="ECO:0000313" key="7">
    <source>
        <dbReference type="EMBL" id="ADN75436.1"/>
    </source>
</evidence>
<protein>
    <submittedName>
        <fullName evidence="7">ABC transporter related protein</fullName>
    </submittedName>
</protein>
<dbReference type="PANTHER" id="PTHR42794:SF1">
    <property type="entry name" value="HEMIN IMPORT ATP-BINDING PROTEIN HMUV"/>
    <property type="match status" value="1"/>
</dbReference>
<dbReference type="HOGENOM" id="CLU_000604_1_11_6"/>
<dbReference type="InterPro" id="IPR017871">
    <property type="entry name" value="ABC_transporter-like_CS"/>
</dbReference>
<dbReference type="KEGG" id="fbl:Fbal_1227"/>